<sequence>MPSVSASKNAMAFDMVDYARQTVDLYLSLTGSKKLKNVQTPFCPEGSLPPSDDEVTGELAPAACKLLMKALWLGRLSRPDIIKPIGDLATCVQKWSRNNDRQAHRLICYIDSTKYHRLVGHVNDCPDDLKLSLYIDADFAGEKVNLSCLAEQFEEGSGVDVQYIDTNLQAADIFTKQLPPAKWDSAIRLLGLRTKMPKELVDKRVLSSKPGAAPKSSKK</sequence>
<evidence type="ECO:0008006" key="3">
    <source>
        <dbReference type="Google" id="ProtNLM"/>
    </source>
</evidence>
<proteinExistence type="predicted"/>
<dbReference type="OrthoDB" id="411865at2759"/>
<name>A0A1Q9CC41_SYMMI</name>
<evidence type="ECO:0000313" key="1">
    <source>
        <dbReference type="EMBL" id="OLP80491.1"/>
    </source>
</evidence>
<comment type="caution">
    <text evidence="1">The sequence shown here is derived from an EMBL/GenBank/DDBJ whole genome shotgun (WGS) entry which is preliminary data.</text>
</comment>
<keyword evidence="2" id="KW-1185">Reference proteome</keyword>
<accession>A0A1Q9CC41</accession>
<dbReference type="Proteomes" id="UP000186817">
    <property type="component" value="Unassembled WGS sequence"/>
</dbReference>
<organism evidence="1 2">
    <name type="scientific">Symbiodinium microadriaticum</name>
    <name type="common">Dinoflagellate</name>
    <name type="synonym">Zooxanthella microadriatica</name>
    <dbReference type="NCBI Taxonomy" id="2951"/>
    <lineage>
        <taxon>Eukaryota</taxon>
        <taxon>Sar</taxon>
        <taxon>Alveolata</taxon>
        <taxon>Dinophyceae</taxon>
        <taxon>Suessiales</taxon>
        <taxon>Symbiodiniaceae</taxon>
        <taxon>Symbiodinium</taxon>
    </lineage>
</organism>
<protein>
    <recommendedName>
        <fullName evidence="3">Copia protein</fullName>
    </recommendedName>
</protein>
<reference evidence="1 2" key="1">
    <citation type="submission" date="2016-02" db="EMBL/GenBank/DDBJ databases">
        <title>Genome analysis of coral dinoflagellate symbionts highlights evolutionary adaptations to a symbiotic lifestyle.</title>
        <authorList>
            <person name="Aranda M."/>
            <person name="Li Y."/>
            <person name="Liew Y.J."/>
            <person name="Baumgarten S."/>
            <person name="Simakov O."/>
            <person name="Wilson M."/>
            <person name="Piel J."/>
            <person name="Ashoor H."/>
            <person name="Bougouffa S."/>
            <person name="Bajic V.B."/>
            <person name="Ryu T."/>
            <person name="Ravasi T."/>
            <person name="Bayer T."/>
            <person name="Micklem G."/>
            <person name="Kim H."/>
            <person name="Bhak J."/>
            <person name="Lajeunesse T.C."/>
            <person name="Voolstra C.R."/>
        </authorList>
    </citation>
    <scope>NUCLEOTIDE SEQUENCE [LARGE SCALE GENOMIC DNA]</scope>
    <source>
        <strain evidence="1 2">CCMP2467</strain>
    </source>
</reference>
<dbReference type="AlphaFoldDB" id="A0A1Q9CC41"/>
<gene>
    <name evidence="1" type="ORF">AK812_SmicGene39100</name>
</gene>
<dbReference type="EMBL" id="LSRX01001375">
    <property type="protein sequence ID" value="OLP80491.1"/>
    <property type="molecule type" value="Genomic_DNA"/>
</dbReference>
<evidence type="ECO:0000313" key="2">
    <source>
        <dbReference type="Proteomes" id="UP000186817"/>
    </source>
</evidence>